<reference evidence="2 3" key="1">
    <citation type="submission" date="2016-10" db="EMBL/GenBank/DDBJ databases">
        <authorList>
            <person name="de Groot N.N."/>
        </authorList>
    </citation>
    <scope>NUCLEOTIDE SEQUENCE [LARGE SCALE GENOMIC DNA]</scope>
    <source>
        <strain evidence="2 3">AB35.6</strain>
    </source>
</reference>
<feature type="region of interest" description="Disordered" evidence="1">
    <location>
        <begin position="47"/>
        <end position="69"/>
    </location>
</feature>
<dbReference type="Gene3D" id="2.20.28.160">
    <property type="match status" value="1"/>
</dbReference>
<dbReference type="Proteomes" id="UP000182409">
    <property type="component" value="Unassembled WGS sequence"/>
</dbReference>
<dbReference type="AlphaFoldDB" id="A0A1H4LMY8"/>
<dbReference type="InterPro" id="IPR005906">
    <property type="entry name" value="LysW"/>
</dbReference>
<proteinExistence type="predicted"/>
<dbReference type="RefSeq" id="WP_074655865.1">
    <property type="nucleotide sequence ID" value="NZ_FNSD01000001.1"/>
</dbReference>
<protein>
    <submittedName>
        <fullName evidence="2">Alpha-aminoadipate carrier protein LysW</fullName>
    </submittedName>
</protein>
<accession>A0A1H4LMY8</accession>
<sequence length="69" mass="7634">MAVTCPECDNPLDIDPDEVEEGETITCDECGSEFDIISTEPLQIVPVDAEGYDDEDDDYGREATDDEED</sequence>
<evidence type="ECO:0000313" key="3">
    <source>
        <dbReference type="Proteomes" id="UP000182409"/>
    </source>
</evidence>
<evidence type="ECO:0000313" key="2">
    <source>
        <dbReference type="EMBL" id="SEB72070.1"/>
    </source>
</evidence>
<dbReference type="OrthoDB" id="2628219at2"/>
<feature type="compositionally biased region" description="Acidic residues" evidence="1">
    <location>
        <begin position="50"/>
        <end position="69"/>
    </location>
</feature>
<dbReference type="EMBL" id="FNSD01000001">
    <property type="protein sequence ID" value="SEB72070.1"/>
    <property type="molecule type" value="Genomic_DNA"/>
</dbReference>
<gene>
    <name evidence="2" type="ORF">SAMN05443244_1655</name>
</gene>
<name>A0A1H4LMY8_9BACT</name>
<dbReference type="Pfam" id="PF21344">
    <property type="entry name" value="Zn_ribbon_LysW"/>
    <property type="match status" value="1"/>
</dbReference>
<evidence type="ECO:0000256" key="1">
    <source>
        <dbReference type="SAM" id="MobiDB-lite"/>
    </source>
</evidence>
<organism evidence="2 3">
    <name type="scientific">Terriglobus roseus</name>
    <dbReference type="NCBI Taxonomy" id="392734"/>
    <lineage>
        <taxon>Bacteria</taxon>
        <taxon>Pseudomonadati</taxon>
        <taxon>Acidobacteriota</taxon>
        <taxon>Terriglobia</taxon>
        <taxon>Terriglobales</taxon>
        <taxon>Acidobacteriaceae</taxon>
        <taxon>Terriglobus</taxon>
    </lineage>
</organism>